<feature type="signal peptide" evidence="1">
    <location>
        <begin position="1"/>
        <end position="19"/>
    </location>
</feature>
<evidence type="ECO:0000313" key="2">
    <source>
        <dbReference type="EMBL" id="MBB5720070.1"/>
    </source>
</evidence>
<dbReference type="RefSeq" id="WP_184005575.1">
    <property type="nucleotide sequence ID" value="NZ_BAABIF010000029.1"/>
</dbReference>
<sequence>MLRLVVLLACCTAPVSAWAKDDAQLWTNTSAKVKLGDGWSISQELTARFSDNRNGLYELESDTLLNYQISPMIMIGAGYVHDPNYAGGDFTVMEHRAREEVTFNNLIHIGPGAISARMRLETRWRDGATGTGWRLRPYVKYSLPLGSHGIKFSISHESFVNLNSVPYQKITGENRMRNMAALSFPVSKVAGLEVGYIEQHGFVPGGADSDDHVASVALKLSL</sequence>
<dbReference type="InterPro" id="IPR019619">
    <property type="entry name" value="DUF2490"/>
</dbReference>
<proteinExistence type="predicted"/>
<dbReference type="Pfam" id="PF10677">
    <property type="entry name" value="DUF2490"/>
    <property type="match status" value="1"/>
</dbReference>
<evidence type="ECO:0000313" key="3">
    <source>
        <dbReference type="Proteomes" id="UP000554342"/>
    </source>
</evidence>
<name>A0A840Z2V8_9SPHN</name>
<evidence type="ECO:0000256" key="1">
    <source>
        <dbReference type="SAM" id="SignalP"/>
    </source>
</evidence>
<comment type="caution">
    <text evidence="2">The sequence shown here is derived from an EMBL/GenBank/DDBJ whole genome shotgun (WGS) entry which is preliminary data.</text>
</comment>
<dbReference type="EMBL" id="JACIJI010000008">
    <property type="protein sequence ID" value="MBB5720070.1"/>
    <property type="molecule type" value="Genomic_DNA"/>
</dbReference>
<dbReference type="AlphaFoldDB" id="A0A840Z2V8"/>
<dbReference type="Proteomes" id="UP000554342">
    <property type="component" value="Unassembled WGS sequence"/>
</dbReference>
<keyword evidence="3" id="KW-1185">Reference proteome</keyword>
<gene>
    <name evidence="2" type="ORF">FHR23_003030</name>
</gene>
<accession>A0A840Z2V8</accession>
<keyword evidence="1" id="KW-0732">Signal</keyword>
<evidence type="ECO:0008006" key="4">
    <source>
        <dbReference type="Google" id="ProtNLM"/>
    </source>
</evidence>
<organism evidence="2 3">
    <name type="scientific">Stakelama sediminis</name>
    <dbReference type="NCBI Taxonomy" id="463200"/>
    <lineage>
        <taxon>Bacteria</taxon>
        <taxon>Pseudomonadati</taxon>
        <taxon>Pseudomonadota</taxon>
        <taxon>Alphaproteobacteria</taxon>
        <taxon>Sphingomonadales</taxon>
        <taxon>Sphingomonadaceae</taxon>
        <taxon>Stakelama</taxon>
    </lineage>
</organism>
<feature type="chain" id="PRO_5032532992" description="DUF2490 domain-containing protein" evidence="1">
    <location>
        <begin position="20"/>
        <end position="222"/>
    </location>
</feature>
<protein>
    <recommendedName>
        <fullName evidence="4">DUF2490 domain-containing protein</fullName>
    </recommendedName>
</protein>
<reference evidence="2 3" key="1">
    <citation type="submission" date="2020-08" db="EMBL/GenBank/DDBJ databases">
        <title>Genomic Encyclopedia of Type Strains, Phase IV (KMG-IV): sequencing the most valuable type-strain genomes for metagenomic binning, comparative biology and taxonomic classification.</title>
        <authorList>
            <person name="Goeker M."/>
        </authorList>
    </citation>
    <scope>NUCLEOTIDE SEQUENCE [LARGE SCALE GENOMIC DNA]</scope>
    <source>
        <strain evidence="2 3">DSM 27203</strain>
    </source>
</reference>